<evidence type="ECO:0000259" key="7">
    <source>
        <dbReference type="Pfam" id="PF03443"/>
    </source>
</evidence>
<evidence type="ECO:0000313" key="9">
    <source>
        <dbReference type="Proteomes" id="UP000030686"/>
    </source>
</evidence>
<dbReference type="PANTHER" id="PTHR33353:SF34">
    <property type="entry name" value="ENDO-BETA-1,4-GLUCANASE D"/>
    <property type="match status" value="1"/>
</dbReference>
<keyword evidence="4" id="KW-1015">Disulfide bond</keyword>
<evidence type="ECO:0000256" key="6">
    <source>
        <dbReference type="SAM" id="SignalP"/>
    </source>
</evidence>
<dbReference type="STRING" id="1365484.W6PW98"/>
<keyword evidence="3" id="KW-0964">Secreted</keyword>
<dbReference type="GO" id="GO:0005576">
    <property type="term" value="C:extracellular region"/>
    <property type="evidence" value="ECO:0007669"/>
    <property type="project" value="UniProtKB-SubCell"/>
</dbReference>
<dbReference type="Pfam" id="PF03443">
    <property type="entry name" value="AA9"/>
    <property type="match status" value="1"/>
</dbReference>
<sequence length="404" mass="40436">MSVSKIAGLLLSSAAMVAGHGFVSGAVVDGTYHGGFIVNTYNYMTEVPANIGWSEKATDLGYIDGSGYTGSDIICHKEATPGAISAEVKAGGSVELQWTDWPESHHGPVITYMANCNGDCSVVDKTTLKFFKIAEAGLIDDTNVPGTWASDQLIAANNSATVTIPSTIAAGNYVLRHEIIALHSAGDANGAQNYPQCINLKVTGGGSDSPDGVLGTALYTPTDPGILISIYSALESYVIPGPALYTGASSGSSSTSSTTAAATTEATTASATVSTTAAPTVATTSASTTASTADSITITTTAGGLSAQSSAAVLESSATSTVTAEATATAAPTAAATTSTSSTSSGSSSSSSTSSSGSSSTSSTSTSNSSYLSSLSAEKLLEVIRSTLKWLVSDKKVHARALAY</sequence>
<evidence type="ECO:0000313" key="8">
    <source>
        <dbReference type="EMBL" id="CDM28518.1"/>
    </source>
</evidence>
<dbReference type="OMA" id="INYMANC"/>
<dbReference type="InterPro" id="IPR005103">
    <property type="entry name" value="AA9_LPMO"/>
</dbReference>
<evidence type="ECO:0000256" key="5">
    <source>
        <dbReference type="SAM" id="MobiDB-lite"/>
    </source>
</evidence>
<dbReference type="GO" id="GO:0016787">
    <property type="term" value="F:hydrolase activity"/>
    <property type="evidence" value="ECO:0007669"/>
    <property type="project" value="UniProtKB-KW"/>
</dbReference>
<dbReference type="CDD" id="cd21175">
    <property type="entry name" value="LPMO_AA9"/>
    <property type="match status" value="1"/>
</dbReference>
<dbReference type="EMBL" id="HG792015">
    <property type="protein sequence ID" value="CDM28518.1"/>
    <property type="molecule type" value="Genomic_DNA"/>
</dbReference>
<dbReference type="Gene3D" id="2.70.50.70">
    <property type="match status" value="1"/>
</dbReference>
<keyword evidence="6" id="KW-0732">Signal</keyword>
<keyword evidence="9" id="KW-1185">Reference proteome</keyword>
<dbReference type="PANTHER" id="PTHR33353">
    <property type="entry name" value="PUTATIVE (AFU_ORTHOLOGUE AFUA_1G12560)-RELATED"/>
    <property type="match status" value="1"/>
</dbReference>
<organism evidence="8 9">
    <name type="scientific">Penicillium roqueforti (strain FM164)</name>
    <dbReference type="NCBI Taxonomy" id="1365484"/>
    <lineage>
        <taxon>Eukaryota</taxon>
        <taxon>Fungi</taxon>
        <taxon>Dikarya</taxon>
        <taxon>Ascomycota</taxon>
        <taxon>Pezizomycotina</taxon>
        <taxon>Eurotiomycetes</taxon>
        <taxon>Eurotiomycetidae</taxon>
        <taxon>Eurotiales</taxon>
        <taxon>Aspergillaceae</taxon>
        <taxon>Penicillium</taxon>
    </lineage>
</organism>
<accession>W6PW98</accession>
<feature type="signal peptide" evidence="6">
    <location>
        <begin position="1"/>
        <end position="19"/>
    </location>
</feature>
<comment type="cofactor">
    <cofactor evidence="1">
        <name>Cu(2+)</name>
        <dbReference type="ChEBI" id="CHEBI:29036"/>
    </cofactor>
</comment>
<feature type="chain" id="PRO_5004879793" evidence="6">
    <location>
        <begin position="20"/>
        <end position="404"/>
    </location>
</feature>
<dbReference type="InterPro" id="IPR049892">
    <property type="entry name" value="AA9"/>
</dbReference>
<proteinExistence type="predicted"/>
<evidence type="ECO:0000256" key="3">
    <source>
        <dbReference type="ARBA" id="ARBA00022525"/>
    </source>
</evidence>
<feature type="region of interest" description="Disordered" evidence="5">
    <location>
        <begin position="328"/>
        <end position="370"/>
    </location>
</feature>
<reference evidence="8" key="1">
    <citation type="journal article" date="2014" name="Nat. Commun.">
        <title>Multiple recent horizontal transfers of a large genomic region in cheese making fungi.</title>
        <authorList>
            <person name="Cheeseman K."/>
            <person name="Ropars J."/>
            <person name="Renault P."/>
            <person name="Dupont J."/>
            <person name="Gouzy J."/>
            <person name="Branca A."/>
            <person name="Abraham A.L."/>
            <person name="Ceppi M."/>
            <person name="Conseiller E."/>
            <person name="Debuchy R."/>
            <person name="Malagnac F."/>
            <person name="Goarin A."/>
            <person name="Silar P."/>
            <person name="Lacoste S."/>
            <person name="Sallet E."/>
            <person name="Bensimon A."/>
            <person name="Giraud T."/>
            <person name="Brygoo Y."/>
        </authorList>
    </citation>
    <scope>NUCLEOTIDE SEQUENCE [LARGE SCALE GENOMIC DNA]</scope>
    <source>
        <strain evidence="8">FM164</strain>
    </source>
</reference>
<evidence type="ECO:0000256" key="4">
    <source>
        <dbReference type="ARBA" id="ARBA00023157"/>
    </source>
</evidence>
<name>W6PW98_PENRF</name>
<dbReference type="OrthoDB" id="4849160at2759"/>
<keyword evidence="8" id="KW-0378">Hydrolase</keyword>
<gene>
    <name evidence="8" type="ORF">PROQFM164_S01g002329</name>
</gene>
<feature type="domain" description="Auxiliary Activity family 9 catalytic" evidence="7">
    <location>
        <begin position="20"/>
        <end position="235"/>
    </location>
</feature>
<evidence type="ECO:0000256" key="1">
    <source>
        <dbReference type="ARBA" id="ARBA00001973"/>
    </source>
</evidence>
<protein>
    <submittedName>
        <fullName evidence="8">Glycoside hydrolase, family 61</fullName>
    </submittedName>
</protein>
<evidence type="ECO:0000256" key="2">
    <source>
        <dbReference type="ARBA" id="ARBA00004613"/>
    </source>
</evidence>
<feature type="region of interest" description="Disordered" evidence="5">
    <location>
        <begin position="265"/>
        <end position="286"/>
    </location>
</feature>
<dbReference type="AlphaFoldDB" id="W6PW98"/>
<dbReference type="Proteomes" id="UP000030686">
    <property type="component" value="Unassembled WGS sequence"/>
</dbReference>
<comment type="subcellular location">
    <subcellularLocation>
        <location evidence="2">Secreted</location>
    </subcellularLocation>
</comment>